<reference evidence="2" key="1">
    <citation type="submission" date="2022-07" db="EMBL/GenBank/DDBJ databases">
        <title>Phylogenomic reconstructions and comparative analyses of Kickxellomycotina fungi.</title>
        <authorList>
            <person name="Reynolds N.K."/>
            <person name="Stajich J.E."/>
            <person name="Barry K."/>
            <person name="Grigoriev I.V."/>
            <person name="Crous P."/>
            <person name="Smith M.E."/>
        </authorList>
    </citation>
    <scope>NUCLEOTIDE SEQUENCE</scope>
    <source>
        <strain evidence="2">BCRC 34489</strain>
    </source>
</reference>
<feature type="compositionally biased region" description="Acidic residues" evidence="1">
    <location>
        <begin position="108"/>
        <end position="129"/>
    </location>
</feature>
<evidence type="ECO:0000256" key="1">
    <source>
        <dbReference type="SAM" id="MobiDB-lite"/>
    </source>
</evidence>
<organism evidence="2 3">
    <name type="scientific">Coemansia interrupta</name>
    <dbReference type="NCBI Taxonomy" id="1126814"/>
    <lineage>
        <taxon>Eukaryota</taxon>
        <taxon>Fungi</taxon>
        <taxon>Fungi incertae sedis</taxon>
        <taxon>Zoopagomycota</taxon>
        <taxon>Kickxellomycotina</taxon>
        <taxon>Kickxellomycetes</taxon>
        <taxon>Kickxellales</taxon>
        <taxon>Kickxellaceae</taxon>
        <taxon>Coemansia</taxon>
    </lineage>
</organism>
<feature type="compositionally biased region" description="Basic and acidic residues" evidence="1">
    <location>
        <begin position="137"/>
        <end position="146"/>
    </location>
</feature>
<sequence>MPKDTYLTNTHFMQNDDNDDDDTSSVGSGSPSASANGLDETEEASLLDAVRSATEMLAAEGLGSMVDIDSLQKQRAAMHQDSARQPAGDSEGLFDYGTEYDTGASAGELDEDDVLGSDDEEEIEDEDDVSLSQEFGEALRESRSIELRSAGTRRVNYNENMDVDSGAEDKAAGSDVEGSV</sequence>
<dbReference type="OrthoDB" id="5568134at2759"/>
<feature type="region of interest" description="Disordered" evidence="1">
    <location>
        <begin position="1"/>
        <end position="47"/>
    </location>
</feature>
<gene>
    <name evidence="2" type="ORF">GGI15_003191</name>
</gene>
<name>A0A9W8HAZ1_9FUNG</name>
<keyword evidence="3" id="KW-1185">Reference proteome</keyword>
<dbReference type="Proteomes" id="UP001140172">
    <property type="component" value="Unassembled WGS sequence"/>
</dbReference>
<evidence type="ECO:0000313" key="3">
    <source>
        <dbReference type="Proteomes" id="UP001140172"/>
    </source>
</evidence>
<evidence type="ECO:0000313" key="2">
    <source>
        <dbReference type="EMBL" id="KAJ2781519.1"/>
    </source>
</evidence>
<feature type="compositionally biased region" description="Low complexity" evidence="1">
    <location>
        <begin position="24"/>
        <end position="37"/>
    </location>
</feature>
<feature type="region of interest" description="Disordered" evidence="1">
    <location>
        <begin position="73"/>
        <end position="180"/>
    </location>
</feature>
<protein>
    <submittedName>
        <fullName evidence="2">Uncharacterized protein</fullName>
    </submittedName>
</protein>
<comment type="caution">
    <text evidence="2">The sequence shown here is derived from an EMBL/GenBank/DDBJ whole genome shotgun (WGS) entry which is preliminary data.</text>
</comment>
<feature type="non-terminal residue" evidence="2">
    <location>
        <position position="180"/>
    </location>
</feature>
<proteinExistence type="predicted"/>
<dbReference type="EMBL" id="JANBUM010000207">
    <property type="protein sequence ID" value="KAJ2781519.1"/>
    <property type="molecule type" value="Genomic_DNA"/>
</dbReference>
<feature type="compositionally biased region" description="Polar residues" evidence="1">
    <location>
        <begin position="1"/>
        <end position="13"/>
    </location>
</feature>
<accession>A0A9W8HAZ1</accession>
<dbReference type="AlphaFoldDB" id="A0A9W8HAZ1"/>